<evidence type="ECO:0000313" key="8">
    <source>
        <dbReference type="EMBL" id="THH10078.1"/>
    </source>
</evidence>
<feature type="transmembrane region" description="Helical" evidence="7">
    <location>
        <begin position="131"/>
        <end position="149"/>
    </location>
</feature>
<keyword evidence="4 7" id="KW-1133">Transmembrane helix</keyword>
<accession>A0A4S4LFW4</accession>
<feature type="transmembrane region" description="Helical" evidence="7">
    <location>
        <begin position="255"/>
        <end position="276"/>
    </location>
</feature>
<evidence type="ECO:0000256" key="2">
    <source>
        <dbReference type="ARBA" id="ARBA00022448"/>
    </source>
</evidence>
<protein>
    <recommendedName>
        <fullName evidence="10">MFS general substrate transporter</fullName>
    </recommendedName>
</protein>
<dbReference type="InterPro" id="IPR036259">
    <property type="entry name" value="MFS_trans_sf"/>
</dbReference>
<evidence type="ECO:0008006" key="10">
    <source>
        <dbReference type="Google" id="ProtNLM"/>
    </source>
</evidence>
<feature type="region of interest" description="Disordered" evidence="6">
    <location>
        <begin position="1"/>
        <end position="50"/>
    </location>
</feature>
<comment type="subcellular location">
    <subcellularLocation>
        <location evidence="1">Membrane</location>
        <topology evidence="1">Multi-pass membrane protein</topology>
    </subcellularLocation>
</comment>
<feature type="transmembrane region" description="Helical" evidence="7">
    <location>
        <begin position="231"/>
        <end position="249"/>
    </location>
</feature>
<feature type="transmembrane region" description="Helical" evidence="7">
    <location>
        <begin position="599"/>
        <end position="619"/>
    </location>
</feature>
<dbReference type="Proteomes" id="UP000308199">
    <property type="component" value="Unassembled WGS sequence"/>
</dbReference>
<dbReference type="Gene3D" id="1.20.1250.20">
    <property type="entry name" value="MFS general substrate transporter like domains"/>
    <property type="match status" value="1"/>
</dbReference>
<evidence type="ECO:0000256" key="6">
    <source>
        <dbReference type="SAM" id="MobiDB-lite"/>
    </source>
</evidence>
<dbReference type="PANTHER" id="PTHR19432">
    <property type="entry name" value="SUGAR TRANSPORTER"/>
    <property type="match status" value="1"/>
</dbReference>
<dbReference type="EMBL" id="SGPK01000045">
    <property type="protein sequence ID" value="THH10078.1"/>
    <property type="molecule type" value="Genomic_DNA"/>
</dbReference>
<keyword evidence="9" id="KW-1185">Reference proteome</keyword>
<gene>
    <name evidence="8" type="ORF">EW145_g1578</name>
</gene>
<dbReference type="GO" id="GO:0008506">
    <property type="term" value="F:sucrose:proton symporter activity"/>
    <property type="evidence" value="ECO:0007669"/>
    <property type="project" value="TreeGrafter"/>
</dbReference>
<organism evidence="8 9">
    <name type="scientific">Phellinidium pouzarii</name>
    <dbReference type="NCBI Taxonomy" id="167371"/>
    <lineage>
        <taxon>Eukaryota</taxon>
        <taxon>Fungi</taxon>
        <taxon>Dikarya</taxon>
        <taxon>Basidiomycota</taxon>
        <taxon>Agaricomycotina</taxon>
        <taxon>Agaricomycetes</taxon>
        <taxon>Hymenochaetales</taxon>
        <taxon>Hymenochaetaceae</taxon>
        <taxon>Phellinidium</taxon>
    </lineage>
</organism>
<dbReference type="AlphaFoldDB" id="A0A4S4LFW4"/>
<feature type="transmembrane region" description="Helical" evidence="7">
    <location>
        <begin position="559"/>
        <end position="579"/>
    </location>
</feature>
<evidence type="ECO:0000256" key="5">
    <source>
        <dbReference type="ARBA" id="ARBA00023136"/>
    </source>
</evidence>
<sequence length="637" mass="70576">MSFPSAPDPDPTTQMAWPTTSTSRDGLATGDDTPLSGSWPPTPKKGSPQRIALKGTPNAATEAVAEDMEIGRKRLTTFQLFKLSVSMAGAQIAWTVELGSVLDTERLSCFRSDYRNSAISDSSKSRYRRRYWVVTSTGVLCMSTFVLAYCKEIAALFVDVLGGGVGSWDPKRQKQVGDTAIGFAVVAFYFLDFSLNALQASLRNLLLDVTPPSQLNSGNAWHGRMTHAGNIIGYGFGFLPLAQLPILRLLGGSQFRKFCVIAVLILVITVSITCIAQDEKERQPDLREKKESKFIDVLRNIRDAVVNLPKPIRRVCYVQFFAFMGWFPFLFYATTYVGQVMAMETGKEPDSETATRMGYLGLLWFSVVAVIAGTLLPNLARRDQRLLAHDGDEEDDAEVMRIRDTVREWRAAAAMKGKPLKLPRMPFMLRNIWTAAMLLFTILTFLTFFVKTVVQAIIVVSLIGICWAVACWVPFAMIMEFLKEMGEATRAPSVRSSAIGTHVRNHFRNASSPAQHRWVQDGERQPLIRRRSLGPVDEDGELVDSQPIAGGTVLGIHNLAIVMPQFIVAIVASAIFRAVDSTNDPNDHNTYLGKSGVAWVLRFGGLCTLVGAFVARMVPPTKTEKDMRRRLDLEAFA</sequence>
<evidence type="ECO:0000256" key="1">
    <source>
        <dbReference type="ARBA" id="ARBA00004141"/>
    </source>
</evidence>
<evidence type="ECO:0000313" key="9">
    <source>
        <dbReference type="Proteomes" id="UP000308199"/>
    </source>
</evidence>
<dbReference type="SUPFAM" id="SSF103473">
    <property type="entry name" value="MFS general substrate transporter"/>
    <property type="match status" value="1"/>
</dbReference>
<feature type="transmembrane region" description="Helical" evidence="7">
    <location>
        <begin position="456"/>
        <end position="475"/>
    </location>
</feature>
<name>A0A4S4LFW4_9AGAM</name>
<evidence type="ECO:0000256" key="4">
    <source>
        <dbReference type="ARBA" id="ARBA00022989"/>
    </source>
</evidence>
<keyword evidence="3 7" id="KW-0812">Transmembrane</keyword>
<comment type="caution">
    <text evidence="8">The sequence shown here is derived from an EMBL/GenBank/DDBJ whole genome shotgun (WGS) entry which is preliminary data.</text>
</comment>
<feature type="compositionally biased region" description="Pro residues" evidence="6">
    <location>
        <begin position="1"/>
        <end position="10"/>
    </location>
</feature>
<feature type="transmembrane region" description="Helical" evidence="7">
    <location>
        <begin position="317"/>
        <end position="337"/>
    </location>
</feature>
<reference evidence="8 9" key="1">
    <citation type="submission" date="2019-02" db="EMBL/GenBank/DDBJ databases">
        <title>Genome sequencing of the rare red list fungi Phellinidium pouzarii.</title>
        <authorList>
            <person name="Buettner E."/>
            <person name="Kellner H."/>
        </authorList>
    </citation>
    <scope>NUCLEOTIDE SEQUENCE [LARGE SCALE GENOMIC DNA]</scope>
    <source>
        <strain evidence="8 9">DSM 108285</strain>
    </source>
</reference>
<feature type="compositionally biased region" description="Polar residues" evidence="6">
    <location>
        <begin position="11"/>
        <end position="24"/>
    </location>
</feature>
<dbReference type="OrthoDB" id="28755at2759"/>
<keyword evidence="5 7" id="KW-0472">Membrane</keyword>
<feature type="transmembrane region" description="Helical" evidence="7">
    <location>
        <begin position="180"/>
        <end position="198"/>
    </location>
</feature>
<feature type="transmembrane region" description="Helical" evidence="7">
    <location>
        <begin position="357"/>
        <end position="376"/>
    </location>
</feature>
<evidence type="ECO:0000256" key="3">
    <source>
        <dbReference type="ARBA" id="ARBA00022692"/>
    </source>
</evidence>
<proteinExistence type="predicted"/>
<dbReference type="GO" id="GO:0005886">
    <property type="term" value="C:plasma membrane"/>
    <property type="evidence" value="ECO:0007669"/>
    <property type="project" value="TreeGrafter"/>
</dbReference>
<keyword evidence="2" id="KW-0813">Transport</keyword>
<evidence type="ECO:0000256" key="7">
    <source>
        <dbReference type="SAM" id="Phobius"/>
    </source>
</evidence>
<feature type="transmembrane region" description="Helical" evidence="7">
    <location>
        <begin position="431"/>
        <end position="450"/>
    </location>
</feature>
<dbReference type="PANTHER" id="PTHR19432:SF35">
    <property type="entry name" value="SOLUTE CARRIER FAMILY 45 MEMBER 3 ISOFORM X1"/>
    <property type="match status" value="1"/>
</dbReference>